<gene>
    <name evidence="3" type="ORF">QBC34DRAFT_294619</name>
</gene>
<dbReference type="Proteomes" id="UP001321760">
    <property type="component" value="Unassembled WGS sequence"/>
</dbReference>
<feature type="compositionally biased region" description="Low complexity" evidence="2">
    <location>
        <begin position="524"/>
        <end position="533"/>
    </location>
</feature>
<feature type="region of interest" description="Disordered" evidence="2">
    <location>
        <begin position="418"/>
        <end position="490"/>
    </location>
</feature>
<dbReference type="AlphaFoldDB" id="A0AAV9GZ02"/>
<reference evidence="3" key="2">
    <citation type="submission" date="2023-05" db="EMBL/GenBank/DDBJ databases">
        <authorList>
            <consortium name="Lawrence Berkeley National Laboratory"/>
            <person name="Steindorff A."/>
            <person name="Hensen N."/>
            <person name="Bonometti L."/>
            <person name="Westerberg I."/>
            <person name="Brannstrom I.O."/>
            <person name="Guillou S."/>
            <person name="Cros-Aarteil S."/>
            <person name="Calhoun S."/>
            <person name="Haridas S."/>
            <person name="Kuo A."/>
            <person name="Mondo S."/>
            <person name="Pangilinan J."/>
            <person name="Riley R."/>
            <person name="Labutti K."/>
            <person name="Andreopoulos B."/>
            <person name="Lipzen A."/>
            <person name="Chen C."/>
            <person name="Yanf M."/>
            <person name="Daum C."/>
            <person name="Ng V."/>
            <person name="Clum A."/>
            <person name="Ohm R."/>
            <person name="Martin F."/>
            <person name="Silar P."/>
            <person name="Natvig D."/>
            <person name="Lalanne C."/>
            <person name="Gautier V."/>
            <person name="Ament-Velasquez S.L."/>
            <person name="Kruys A."/>
            <person name="Hutchinson M.I."/>
            <person name="Powell A.J."/>
            <person name="Barry K."/>
            <person name="Miller A.N."/>
            <person name="Grigoriev I.V."/>
            <person name="Debuchy R."/>
            <person name="Gladieux P."/>
            <person name="Thoren M.H."/>
            <person name="Johannesson H."/>
        </authorList>
    </citation>
    <scope>NUCLEOTIDE SEQUENCE</scope>
    <source>
        <strain evidence="3">PSN243</strain>
    </source>
</reference>
<feature type="region of interest" description="Disordered" evidence="2">
    <location>
        <begin position="524"/>
        <end position="566"/>
    </location>
</feature>
<dbReference type="EMBL" id="MU865926">
    <property type="protein sequence ID" value="KAK4451791.1"/>
    <property type="molecule type" value="Genomic_DNA"/>
</dbReference>
<protein>
    <recommendedName>
        <fullName evidence="5">Actin-related protein 10</fullName>
    </recommendedName>
</protein>
<feature type="compositionally biased region" description="Polar residues" evidence="2">
    <location>
        <begin position="541"/>
        <end position="559"/>
    </location>
</feature>
<evidence type="ECO:0008006" key="5">
    <source>
        <dbReference type="Google" id="ProtNLM"/>
    </source>
</evidence>
<dbReference type="SUPFAM" id="SSF53067">
    <property type="entry name" value="Actin-like ATPase domain"/>
    <property type="match status" value="2"/>
</dbReference>
<proteinExistence type="inferred from homology"/>
<keyword evidence="4" id="KW-1185">Reference proteome</keyword>
<dbReference type="InterPro" id="IPR004000">
    <property type="entry name" value="Actin"/>
</dbReference>
<feature type="compositionally biased region" description="Basic and acidic residues" evidence="2">
    <location>
        <begin position="473"/>
        <end position="485"/>
    </location>
</feature>
<dbReference type="PANTHER" id="PTHR11937">
    <property type="entry name" value="ACTIN"/>
    <property type="match status" value="1"/>
</dbReference>
<comment type="caution">
    <text evidence="3">The sequence shown here is derived from an EMBL/GenBank/DDBJ whole genome shotgun (WGS) entry which is preliminary data.</text>
</comment>
<dbReference type="SMART" id="SM00268">
    <property type="entry name" value="ACTIN"/>
    <property type="match status" value="1"/>
</dbReference>
<comment type="similarity">
    <text evidence="1">Belongs to the actin family.</text>
</comment>
<feature type="region of interest" description="Disordered" evidence="2">
    <location>
        <begin position="1"/>
        <end position="41"/>
    </location>
</feature>
<dbReference type="Pfam" id="PF00022">
    <property type="entry name" value="Actin"/>
    <property type="match status" value="1"/>
</dbReference>
<reference evidence="3" key="1">
    <citation type="journal article" date="2023" name="Mol. Phylogenet. Evol.">
        <title>Genome-scale phylogeny and comparative genomics of the fungal order Sordariales.</title>
        <authorList>
            <person name="Hensen N."/>
            <person name="Bonometti L."/>
            <person name="Westerberg I."/>
            <person name="Brannstrom I.O."/>
            <person name="Guillou S."/>
            <person name="Cros-Aarteil S."/>
            <person name="Calhoun S."/>
            <person name="Haridas S."/>
            <person name="Kuo A."/>
            <person name="Mondo S."/>
            <person name="Pangilinan J."/>
            <person name="Riley R."/>
            <person name="LaButti K."/>
            <person name="Andreopoulos B."/>
            <person name="Lipzen A."/>
            <person name="Chen C."/>
            <person name="Yan M."/>
            <person name="Daum C."/>
            <person name="Ng V."/>
            <person name="Clum A."/>
            <person name="Steindorff A."/>
            <person name="Ohm R.A."/>
            <person name="Martin F."/>
            <person name="Silar P."/>
            <person name="Natvig D.O."/>
            <person name="Lalanne C."/>
            <person name="Gautier V."/>
            <person name="Ament-Velasquez S.L."/>
            <person name="Kruys A."/>
            <person name="Hutchinson M.I."/>
            <person name="Powell A.J."/>
            <person name="Barry K."/>
            <person name="Miller A.N."/>
            <person name="Grigoriev I.V."/>
            <person name="Debuchy R."/>
            <person name="Gladieux P."/>
            <person name="Hiltunen Thoren M."/>
            <person name="Johannesson H."/>
        </authorList>
    </citation>
    <scope>NUCLEOTIDE SEQUENCE</scope>
    <source>
        <strain evidence="3">PSN243</strain>
    </source>
</reference>
<organism evidence="3 4">
    <name type="scientific">Podospora aff. communis PSN243</name>
    <dbReference type="NCBI Taxonomy" id="3040156"/>
    <lineage>
        <taxon>Eukaryota</taxon>
        <taxon>Fungi</taxon>
        <taxon>Dikarya</taxon>
        <taxon>Ascomycota</taxon>
        <taxon>Pezizomycotina</taxon>
        <taxon>Sordariomycetes</taxon>
        <taxon>Sordariomycetidae</taxon>
        <taxon>Sordariales</taxon>
        <taxon>Podosporaceae</taxon>
        <taxon>Podospora</taxon>
    </lineage>
</organism>
<name>A0AAV9GZ02_9PEZI</name>
<feature type="compositionally biased region" description="Polar residues" evidence="2">
    <location>
        <begin position="435"/>
        <end position="445"/>
    </location>
</feature>
<evidence type="ECO:0000256" key="2">
    <source>
        <dbReference type="SAM" id="MobiDB-lite"/>
    </source>
</evidence>
<dbReference type="Gene3D" id="3.30.420.40">
    <property type="match status" value="2"/>
</dbReference>
<dbReference type="Gene3D" id="3.90.640.10">
    <property type="entry name" value="Actin, Chain A, domain 4"/>
    <property type="match status" value="1"/>
</dbReference>
<evidence type="ECO:0000313" key="4">
    <source>
        <dbReference type="Proteomes" id="UP001321760"/>
    </source>
</evidence>
<evidence type="ECO:0000313" key="3">
    <source>
        <dbReference type="EMBL" id="KAK4451791.1"/>
    </source>
</evidence>
<evidence type="ECO:0000256" key="1">
    <source>
        <dbReference type="RuleBase" id="RU000487"/>
    </source>
</evidence>
<accession>A0AAV9GZ02</accession>
<feature type="region of interest" description="Disordered" evidence="2">
    <location>
        <begin position="281"/>
        <end position="313"/>
    </location>
</feature>
<sequence>MSASTGSATLPHRAVANIKSPGGGLSGPSTPMRGIASNFGSPSSLRAEEDLLLIEFGTRKLHIGFAGDAVPRGSVWFGPDQQRRVGDFRVWQMDYRDDWEKREPDSEWGKSHELWQPDVRGLDLGLVEDKIERAMREAITKYMLIDSRPRRMVCVLPSGLPLPILSATLDTLFNRFMSPTISLLSIPVAVAVGAGVRSALIVDLGWSETLVTSVYEYREVRTDRSVRAGRMLTEQTHKLLASCLAQSQPGSSTESENKKHVLSFEDCNEIASRVVWCKPSQHSASANPGDGLPTVEEQDESEARTHHQEGGYATATIPLRSGAAPVSLELSFDRLAEPCENTFFDSLCSPRSFDDHELPLHLLVYRSLLELPLDVRAVCMSRIIFTGGGANVLGLRKRIFDDVSHLIREKGWDPVQVKSSDKLGTASRLQKRGSRQGNSGPTSVQPDGAGEEEQDGVWHDAANTVPEADPVEEQLKRGRDRKEQPQVRGKMRAVESLGAWSGASLITQLKAPAIATIDRDVWQQQGAAGASRAGDVDTKSQRQSVGPSVRGATSGSSWTLGVWGVA</sequence>
<dbReference type="InterPro" id="IPR043129">
    <property type="entry name" value="ATPase_NBD"/>
</dbReference>